<dbReference type="GO" id="GO:0005840">
    <property type="term" value="C:ribosome"/>
    <property type="evidence" value="ECO:0007669"/>
    <property type="project" value="UniProtKB-KW"/>
</dbReference>
<dbReference type="EMBL" id="FRAC01000007">
    <property type="protein sequence ID" value="SHJ74629.1"/>
    <property type="molecule type" value="Genomic_DNA"/>
</dbReference>
<evidence type="ECO:0000259" key="2">
    <source>
        <dbReference type="PROSITE" id="PS51186"/>
    </source>
</evidence>
<dbReference type="Pfam" id="PF00583">
    <property type="entry name" value="Acetyltransf_1"/>
    <property type="match status" value="1"/>
</dbReference>
<gene>
    <name evidence="3" type="ORF">SAMN02745136_00714</name>
</gene>
<sequence length="465" mass="54763">MKIERAVFEDLDEIVNILDEVTLKLLDEGIQQWKYPWYKENVKKELDYQYVVRKENNIIAVFSIRPLGKNNFMEEAGDRDYYLYRIAIMPEFQGKKIGEAILQYVRKLCRKDKLNIYLDCYAGNDKLRKFYKKEGFYEVGNFSEKDYNITVFRFLWKDTAAKNRLRNITKKRKRELRIIRRAAVAVLLVVLMINSKSIIGFFDHRIQMTPAIVVGEFTYWRYGEESSRKLPSYAAEIGKIEKVVSKGQWPVHSMEAVGISANMIGKQVYQSSDKNDVYIYDHNQSAYITFKKDYLIDNNNYSNGLYEKLLKACTSKKVTPLDKIPSDYTLEQARKDKLAILNYKDLKAVSEGKESWEAFLEAVDKEGKAYIRIARMGEVGQDFYIDLFYYKKNYYYFLSGNPDRYNDRYSYLLTEDLPQSENDIYTLYLLSQNNTKAVTDYLMNQATDSNVALIFFQKKEEEALQ</sequence>
<dbReference type="CDD" id="cd04301">
    <property type="entry name" value="NAT_SF"/>
    <property type="match status" value="1"/>
</dbReference>
<dbReference type="Gene3D" id="3.40.630.30">
    <property type="match status" value="1"/>
</dbReference>
<dbReference type="PROSITE" id="PS51186">
    <property type="entry name" value="GNAT"/>
    <property type="match status" value="1"/>
</dbReference>
<keyword evidence="1" id="KW-1133">Transmembrane helix</keyword>
<dbReference type="OrthoDB" id="9775804at2"/>
<feature type="domain" description="N-acetyltransferase" evidence="2">
    <location>
        <begin position="1"/>
        <end position="161"/>
    </location>
</feature>
<proteinExistence type="predicted"/>
<dbReference type="GO" id="GO:0016747">
    <property type="term" value="F:acyltransferase activity, transferring groups other than amino-acyl groups"/>
    <property type="evidence" value="ECO:0007669"/>
    <property type="project" value="InterPro"/>
</dbReference>
<organism evidence="3 4">
    <name type="scientific">Anaerocolumna jejuensis DSM 15929</name>
    <dbReference type="NCBI Taxonomy" id="1121322"/>
    <lineage>
        <taxon>Bacteria</taxon>
        <taxon>Bacillati</taxon>
        <taxon>Bacillota</taxon>
        <taxon>Clostridia</taxon>
        <taxon>Lachnospirales</taxon>
        <taxon>Lachnospiraceae</taxon>
        <taxon>Anaerocolumna</taxon>
    </lineage>
</organism>
<protein>
    <submittedName>
        <fullName evidence="3">Ribosomal protein S18 acetylase RimI</fullName>
    </submittedName>
</protein>
<keyword evidence="3" id="KW-0687">Ribonucleoprotein</keyword>
<dbReference type="Proteomes" id="UP000184386">
    <property type="component" value="Unassembled WGS sequence"/>
</dbReference>
<dbReference type="InterPro" id="IPR016181">
    <property type="entry name" value="Acyl_CoA_acyltransferase"/>
</dbReference>
<dbReference type="AlphaFoldDB" id="A0A1M6LTW6"/>
<evidence type="ECO:0000256" key="1">
    <source>
        <dbReference type="SAM" id="Phobius"/>
    </source>
</evidence>
<dbReference type="RefSeq" id="WP_073273050.1">
    <property type="nucleotide sequence ID" value="NZ_FRAC01000007.1"/>
</dbReference>
<reference evidence="3 4" key="1">
    <citation type="submission" date="2016-11" db="EMBL/GenBank/DDBJ databases">
        <authorList>
            <person name="Jaros S."/>
            <person name="Januszkiewicz K."/>
            <person name="Wedrychowicz H."/>
        </authorList>
    </citation>
    <scope>NUCLEOTIDE SEQUENCE [LARGE SCALE GENOMIC DNA]</scope>
    <source>
        <strain evidence="3 4">DSM 15929</strain>
    </source>
</reference>
<accession>A0A1M6LTW6</accession>
<dbReference type="InterPro" id="IPR000182">
    <property type="entry name" value="GNAT_dom"/>
</dbReference>
<evidence type="ECO:0000313" key="3">
    <source>
        <dbReference type="EMBL" id="SHJ74629.1"/>
    </source>
</evidence>
<feature type="transmembrane region" description="Helical" evidence="1">
    <location>
        <begin position="182"/>
        <end position="202"/>
    </location>
</feature>
<keyword evidence="4" id="KW-1185">Reference proteome</keyword>
<dbReference type="STRING" id="1121322.SAMN02745136_00714"/>
<dbReference type="SUPFAM" id="SSF55729">
    <property type="entry name" value="Acyl-CoA N-acyltransferases (Nat)"/>
    <property type="match status" value="1"/>
</dbReference>
<name>A0A1M6LTW6_9FIRM</name>
<evidence type="ECO:0000313" key="4">
    <source>
        <dbReference type="Proteomes" id="UP000184386"/>
    </source>
</evidence>
<keyword evidence="1" id="KW-0812">Transmembrane</keyword>
<keyword evidence="3" id="KW-0689">Ribosomal protein</keyword>
<keyword evidence="1" id="KW-0472">Membrane</keyword>